<evidence type="ECO:0000256" key="10">
    <source>
        <dbReference type="ARBA" id="ARBA00023288"/>
    </source>
</evidence>
<evidence type="ECO:0000313" key="15">
    <source>
        <dbReference type="Proteomes" id="UP000321891"/>
    </source>
</evidence>
<dbReference type="PROSITE" id="PS51257">
    <property type="entry name" value="PROKAR_LIPOPROTEIN"/>
    <property type="match status" value="1"/>
</dbReference>
<comment type="subcellular location">
    <subcellularLocation>
        <location evidence="1">Membrane</location>
        <topology evidence="1">Multi-pass membrane protein</topology>
    </subcellularLocation>
</comment>
<dbReference type="Proteomes" id="UP000321891">
    <property type="component" value="Unassembled WGS sequence"/>
</dbReference>
<evidence type="ECO:0000256" key="4">
    <source>
        <dbReference type="ARBA" id="ARBA00022475"/>
    </source>
</evidence>
<evidence type="ECO:0000256" key="6">
    <source>
        <dbReference type="ARBA" id="ARBA00022729"/>
    </source>
</evidence>
<comment type="caution">
    <text evidence="12">The sequence shown here is derived from an EMBL/GenBank/DDBJ whole genome shotgun (WGS) entry which is preliminary data.</text>
</comment>
<evidence type="ECO:0000256" key="7">
    <source>
        <dbReference type="ARBA" id="ARBA00022989"/>
    </source>
</evidence>
<keyword evidence="6" id="KW-0732">Signal</keyword>
<accession>A0A6N3SQJ2</accession>
<feature type="transmembrane region" description="Helical" evidence="11">
    <location>
        <begin position="69"/>
        <end position="87"/>
    </location>
</feature>
<dbReference type="AlphaFoldDB" id="A0A0D6N1P9"/>
<evidence type="ECO:0000256" key="2">
    <source>
        <dbReference type="ARBA" id="ARBA00008208"/>
    </source>
</evidence>
<keyword evidence="8 11" id="KW-0472">Membrane</keyword>
<comment type="similarity">
    <text evidence="2">Belongs to the YtcA family.</text>
</comment>
<keyword evidence="7 11" id="KW-1133">Transmembrane helix</keyword>
<keyword evidence="15" id="KW-1185">Reference proteome</keyword>
<dbReference type="STRING" id="1231339.Abci_007_262"/>
<sequence length="90" mass="9875">MLRSSARMFALYPLLFLGGCATHHAPSFSLFGAYFPGWMLCGIIGVFVAVTLRLLFVVSGIDAFLSLRLFTYVSLGVIAALLVWLVWFGP</sequence>
<dbReference type="EMBL" id="BAMV01000007">
    <property type="protein sequence ID" value="GAN59859.1"/>
    <property type="molecule type" value="Genomic_DNA"/>
</dbReference>
<organism evidence="12 14">
    <name type="scientific">Acetobacter cibinongensis</name>
    <dbReference type="NCBI Taxonomy" id="146475"/>
    <lineage>
        <taxon>Bacteria</taxon>
        <taxon>Pseudomonadati</taxon>
        <taxon>Pseudomonadota</taxon>
        <taxon>Alphaproteobacteria</taxon>
        <taxon>Acetobacterales</taxon>
        <taxon>Acetobacteraceae</taxon>
        <taxon>Acetobacter</taxon>
    </lineage>
</organism>
<evidence type="ECO:0000256" key="8">
    <source>
        <dbReference type="ARBA" id="ARBA00023136"/>
    </source>
</evidence>
<protein>
    <recommendedName>
        <fullName evidence="3">Uncharacterized protein YtcA</fullName>
    </recommendedName>
</protein>
<keyword evidence="10" id="KW-0449">Lipoprotein</keyword>
<gene>
    <name evidence="12" type="ORF">Abci_007_262</name>
    <name evidence="13" type="ORF">ACI01nite_19840</name>
</gene>
<keyword evidence="9" id="KW-0564">Palmitate</keyword>
<evidence type="ECO:0000313" key="14">
    <source>
        <dbReference type="Proteomes" id="UP000032671"/>
    </source>
</evidence>
<reference evidence="13 15" key="2">
    <citation type="submission" date="2019-07" db="EMBL/GenBank/DDBJ databases">
        <title>Whole genome shotgun sequence of Acetobacter cibinongensis NBRC 16605.</title>
        <authorList>
            <person name="Hosoyama A."/>
            <person name="Uohara A."/>
            <person name="Ohji S."/>
            <person name="Ichikawa N."/>
        </authorList>
    </citation>
    <scope>NUCLEOTIDE SEQUENCE [LARGE SCALE GENOMIC DNA]</scope>
    <source>
        <strain evidence="13 15">NBRC 16605</strain>
    </source>
</reference>
<evidence type="ECO:0000313" key="13">
    <source>
        <dbReference type="EMBL" id="GEL59382.1"/>
    </source>
</evidence>
<dbReference type="InterPro" id="IPR031381">
    <property type="entry name" value="YtcA"/>
</dbReference>
<reference evidence="12 14" key="1">
    <citation type="submission" date="2012-11" db="EMBL/GenBank/DDBJ databases">
        <title>Whole genome sequence of Acetobacter cibinongensis 4H-1.</title>
        <authorList>
            <person name="Azuma Y."/>
            <person name="Higashiura N."/>
            <person name="Hirakawa H."/>
            <person name="Matsushita K."/>
        </authorList>
    </citation>
    <scope>NUCLEOTIDE SEQUENCE [LARGE SCALE GENOMIC DNA]</scope>
    <source>
        <strain evidence="12 14">4H-1</strain>
    </source>
</reference>
<keyword evidence="4" id="KW-1003">Cell membrane</keyword>
<dbReference type="GO" id="GO:0016020">
    <property type="term" value="C:membrane"/>
    <property type="evidence" value="ECO:0007669"/>
    <property type="project" value="UniProtKB-SubCell"/>
</dbReference>
<evidence type="ECO:0000256" key="5">
    <source>
        <dbReference type="ARBA" id="ARBA00022692"/>
    </source>
</evidence>
<accession>A0A0D6N1P9</accession>
<name>A0A0D6N1P9_9PROT</name>
<proteinExistence type="inferred from homology"/>
<evidence type="ECO:0000256" key="11">
    <source>
        <dbReference type="SAM" id="Phobius"/>
    </source>
</evidence>
<evidence type="ECO:0000256" key="1">
    <source>
        <dbReference type="ARBA" id="ARBA00004141"/>
    </source>
</evidence>
<evidence type="ECO:0000256" key="9">
    <source>
        <dbReference type="ARBA" id="ARBA00023139"/>
    </source>
</evidence>
<evidence type="ECO:0000313" key="12">
    <source>
        <dbReference type="EMBL" id="GAN59859.1"/>
    </source>
</evidence>
<evidence type="ECO:0000256" key="3">
    <source>
        <dbReference type="ARBA" id="ARBA00021237"/>
    </source>
</evidence>
<dbReference type="Pfam" id="PF17090">
    <property type="entry name" value="Ytca"/>
    <property type="match status" value="1"/>
</dbReference>
<feature type="transmembrane region" description="Helical" evidence="11">
    <location>
        <begin position="37"/>
        <end position="57"/>
    </location>
</feature>
<keyword evidence="5 11" id="KW-0812">Transmembrane</keyword>
<dbReference type="Proteomes" id="UP000032671">
    <property type="component" value="Unassembled WGS sequence"/>
</dbReference>
<dbReference type="EMBL" id="BJVU01000008">
    <property type="protein sequence ID" value="GEL59382.1"/>
    <property type="molecule type" value="Genomic_DNA"/>
</dbReference>